<dbReference type="GO" id="GO:0005681">
    <property type="term" value="C:spliceosomal complex"/>
    <property type="evidence" value="ECO:0007669"/>
    <property type="project" value="UniProtKB-UniRule"/>
</dbReference>
<evidence type="ECO:0000313" key="10">
    <source>
        <dbReference type="Proteomes" id="UP000683925"/>
    </source>
</evidence>
<name>A0A8S1U0Y4_PAROT</name>
<dbReference type="GO" id="GO:0030628">
    <property type="term" value="F:pre-mRNA 3'-splice site binding"/>
    <property type="evidence" value="ECO:0007669"/>
    <property type="project" value="UniProtKB-UniRule"/>
</dbReference>
<keyword evidence="10" id="KW-1185">Reference proteome</keyword>
<feature type="domain" description="Pre-mRNA-splicing factor SLU7" evidence="8">
    <location>
        <begin position="45"/>
        <end position="85"/>
    </location>
</feature>
<evidence type="ECO:0000256" key="4">
    <source>
        <dbReference type="ARBA" id="ARBA00022728"/>
    </source>
</evidence>
<evidence type="ECO:0000256" key="5">
    <source>
        <dbReference type="ARBA" id="ARBA00023187"/>
    </source>
</evidence>
<evidence type="ECO:0000256" key="1">
    <source>
        <dbReference type="ARBA" id="ARBA00004123"/>
    </source>
</evidence>
<keyword evidence="3 7" id="KW-0507">mRNA processing</keyword>
<dbReference type="EMBL" id="CAJJDP010000033">
    <property type="protein sequence ID" value="CAD8157019.1"/>
    <property type="molecule type" value="Genomic_DNA"/>
</dbReference>
<comment type="function">
    <text evidence="7">Involved in pre-mRNA splicing.</text>
</comment>
<accession>A0A8S1U0Y4</accession>
<dbReference type="PANTHER" id="PTHR12942">
    <property type="entry name" value="STEP II SPLICING FACTOR SLU7"/>
    <property type="match status" value="1"/>
</dbReference>
<dbReference type="AlphaFoldDB" id="A0A8S1U0Y4"/>
<gene>
    <name evidence="9" type="ORF">POCTA_138.1.T0330093</name>
</gene>
<comment type="subunit">
    <text evidence="7">Associated with the spliceosome.</text>
</comment>
<evidence type="ECO:0000259" key="8">
    <source>
        <dbReference type="Pfam" id="PF11708"/>
    </source>
</evidence>
<reference evidence="9" key="1">
    <citation type="submission" date="2021-01" db="EMBL/GenBank/DDBJ databases">
        <authorList>
            <consortium name="Genoscope - CEA"/>
            <person name="William W."/>
        </authorList>
    </citation>
    <scope>NUCLEOTIDE SEQUENCE</scope>
</reference>
<dbReference type="InterPro" id="IPR021715">
    <property type="entry name" value="Slu7_dom"/>
</dbReference>
<dbReference type="InterPro" id="IPR039974">
    <property type="entry name" value="Splicing_factor_SLU7"/>
</dbReference>
<evidence type="ECO:0000256" key="3">
    <source>
        <dbReference type="ARBA" id="ARBA00022664"/>
    </source>
</evidence>
<dbReference type="PANTHER" id="PTHR12942:SF2">
    <property type="entry name" value="PRE-MRNA-SPLICING FACTOR SLU7"/>
    <property type="match status" value="1"/>
</dbReference>
<comment type="similarity">
    <text evidence="2 7">Belongs to the SLU7 family.</text>
</comment>
<keyword evidence="6 7" id="KW-0539">Nucleus</keyword>
<proteinExistence type="inferred from homology"/>
<organism evidence="9 10">
    <name type="scientific">Paramecium octaurelia</name>
    <dbReference type="NCBI Taxonomy" id="43137"/>
    <lineage>
        <taxon>Eukaryota</taxon>
        <taxon>Sar</taxon>
        <taxon>Alveolata</taxon>
        <taxon>Ciliophora</taxon>
        <taxon>Intramacronucleata</taxon>
        <taxon>Oligohymenophorea</taxon>
        <taxon>Peniculida</taxon>
        <taxon>Parameciidae</taxon>
        <taxon>Paramecium</taxon>
    </lineage>
</organism>
<evidence type="ECO:0000256" key="6">
    <source>
        <dbReference type="ARBA" id="ARBA00023242"/>
    </source>
</evidence>
<keyword evidence="5 7" id="KW-0508">mRNA splicing</keyword>
<keyword evidence="4 7" id="KW-0747">Spliceosome</keyword>
<dbReference type="Proteomes" id="UP000683925">
    <property type="component" value="Unassembled WGS sequence"/>
</dbReference>
<comment type="caution">
    <text evidence="9">The sequence shown here is derived from an EMBL/GenBank/DDBJ whole genome shotgun (WGS) entry which is preliminary data.</text>
</comment>
<dbReference type="OrthoDB" id="289205at2759"/>
<comment type="subcellular location">
    <subcellularLocation>
        <location evidence="1 7">Nucleus</location>
    </subcellularLocation>
</comment>
<dbReference type="GO" id="GO:0000398">
    <property type="term" value="P:mRNA splicing, via spliceosome"/>
    <property type="evidence" value="ECO:0007669"/>
    <property type="project" value="UniProtKB-UniRule"/>
</dbReference>
<dbReference type="OMA" id="CGAKDHI"/>
<sequence>MSNQQRCCNCGAKDHIAKFCYERTKKVPVTVKLCVQVDKSNTKDKKEEKLQKKGDEIVTKIQKQIPRSKYEEDKYIGQHTQIWGSYWNEVLGWGFACCYSNQKSQECLGEKGKRQSLTKEYSIKRQIEETPIAQQELKSGPLNLNELYRKSNLREGAPVDVIYNQNNAKEL</sequence>
<evidence type="ECO:0000256" key="7">
    <source>
        <dbReference type="RuleBase" id="RU367071"/>
    </source>
</evidence>
<evidence type="ECO:0000313" key="9">
    <source>
        <dbReference type="EMBL" id="CAD8157019.1"/>
    </source>
</evidence>
<protein>
    <recommendedName>
        <fullName evidence="7">Pre-mRNA-splicing factor SLU7</fullName>
    </recommendedName>
</protein>
<evidence type="ECO:0000256" key="2">
    <source>
        <dbReference type="ARBA" id="ARBA00007203"/>
    </source>
</evidence>
<dbReference type="Pfam" id="PF11708">
    <property type="entry name" value="Slu7"/>
    <property type="match status" value="1"/>
</dbReference>